<reference evidence="2 3" key="1">
    <citation type="submission" date="2024-03" db="EMBL/GenBank/DDBJ databases">
        <authorList>
            <person name="Jo J.-H."/>
        </authorList>
    </citation>
    <scope>NUCLEOTIDE SEQUENCE [LARGE SCALE GENOMIC DNA]</scope>
    <source>
        <strain evidence="2 3">PS1R-30</strain>
    </source>
</reference>
<keyword evidence="3" id="KW-1185">Reference proteome</keyword>
<feature type="compositionally biased region" description="Basic and acidic residues" evidence="1">
    <location>
        <begin position="163"/>
        <end position="174"/>
    </location>
</feature>
<feature type="compositionally biased region" description="Basic and acidic residues" evidence="1">
    <location>
        <begin position="142"/>
        <end position="151"/>
    </location>
</feature>
<organism evidence="2 3">
    <name type="scientific">Novosphingobium anseongense</name>
    <dbReference type="NCBI Taxonomy" id="3133436"/>
    <lineage>
        <taxon>Bacteria</taxon>
        <taxon>Pseudomonadati</taxon>
        <taxon>Pseudomonadota</taxon>
        <taxon>Alphaproteobacteria</taxon>
        <taxon>Sphingomonadales</taxon>
        <taxon>Sphingomonadaceae</taxon>
        <taxon>Novosphingobium</taxon>
    </lineage>
</organism>
<evidence type="ECO:0000256" key="1">
    <source>
        <dbReference type="SAM" id="MobiDB-lite"/>
    </source>
</evidence>
<evidence type="ECO:0000313" key="2">
    <source>
        <dbReference type="EMBL" id="MEJ5977212.1"/>
    </source>
</evidence>
<evidence type="ECO:0000313" key="3">
    <source>
        <dbReference type="Proteomes" id="UP001361239"/>
    </source>
</evidence>
<comment type="caution">
    <text evidence="2">The sequence shown here is derived from an EMBL/GenBank/DDBJ whole genome shotgun (WGS) entry which is preliminary data.</text>
</comment>
<sequence>MKTRLFAALLAASAFGLSGCVTDDYGYGGVSLGYGTGYGGGGYYGDPYWGWYDDFYYPGAGYYIYDRGGTRHRWNDRQRAYWEGRRGSRPGRNDWSGFRRDGNSAWRGQRQPSGQGLTNEARQQRREAWQTRRQQSGQGLTDEARQQRREAWQVQRQQSGQRLTDEARQQRREAWQAQRQQRQQSGEGWQGRPRGPDAGGQGSSDRGWGGRRQQRQ</sequence>
<proteinExistence type="predicted"/>
<feature type="region of interest" description="Disordered" evidence="1">
    <location>
        <begin position="84"/>
        <end position="216"/>
    </location>
</feature>
<gene>
    <name evidence="2" type="ORF">WG901_11235</name>
</gene>
<dbReference type="PROSITE" id="PS51257">
    <property type="entry name" value="PROKAR_LIPOPROTEIN"/>
    <property type="match status" value="1"/>
</dbReference>
<dbReference type="RefSeq" id="WP_339587154.1">
    <property type="nucleotide sequence ID" value="NZ_JBBHJZ010000002.1"/>
</dbReference>
<feature type="compositionally biased region" description="Polar residues" evidence="1">
    <location>
        <begin position="110"/>
        <end position="121"/>
    </location>
</feature>
<feature type="compositionally biased region" description="Low complexity" evidence="1">
    <location>
        <begin position="175"/>
        <end position="192"/>
    </location>
</feature>
<protein>
    <submittedName>
        <fullName evidence="2">Peptidase</fullName>
    </submittedName>
</protein>
<dbReference type="Proteomes" id="UP001361239">
    <property type="component" value="Unassembled WGS sequence"/>
</dbReference>
<accession>A0ABU8RWT3</accession>
<dbReference type="EMBL" id="JBBHJZ010000002">
    <property type="protein sequence ID" value="MEJ5977212.1"/>
    <property type="molecule type" value="Genomic_DNA"/>
</dbReference>
<name>A0ABU8RWT3_9SPHN</name>